<dbReference type="InterPro" id="IPR020103">
    <property type="entry name" value="PsdUridine_synth_cat_dom_sf"/>
</dbReference>
<proteinExistence type="predicted"/>
<comment type="caution">
    <text evidence="2">The sequence shown here is derived from an EMBL/GenBank/DDBJ whole genome shotgun (WGS) entry which is preliminary data.</text>
</comment>
<reference evidence="2 3" key="2">
    <citation type="journal article" date="2019" name="G3 (Bethesda)">
        <title>Hybrid Assembly of the Genome of the Entomopathogenic Nematode Steinernema carpocapsae Identifies the X-Chromosome.</title>
        <authorList>
            <person name="Serra L."/>
            <person name="Macchietto M."/>
            <person name="Macias-Munoz A."/>
            <person name="McGill C.J."/>
            <person name="Rodriguez I.M."/>
            <person name="Rodriguez B."/>
            <person name="Murad R."/>
            <person name="Mortazavi A."/>
        </authorList>
    </citation>
    <scope>NUCLEOTIDE SEQUENCE [LARGE SCALE GENOMIC DNA]</scope>
    <source>
        <strain evidence="2 3">ALL</strain>
    </source>
</reference>
<evidence type="ECO:0000259" key="1">
    <source>
        <dbReference type="Pfam" id="PF01416"/>
    </source>
</evidence>
<organism evidence="2 3">
    <name type="scientific">Steinernema carpocapsae</name>
    <name type="common">Entomopathogenic nematode</name>
    <dbReference type="NCBI Taxonomy" id="34508"/>
    <lineage>
        <taxon>Eukaryota</taxon>
        <taxon>Metazoa</taxon>
        <taxon>Ecdysozoa</taxon>
        <taxon>Nematoda</taxon>
        <taxon>Chromadorea</taxon>
        <taxon>Rhabditida</taxon>
        <taxon>Tylenchina</taxon>
        <taxon>Panagrolaimomorpha</taxon>
        <taxon>Strongyloidoidea</taxon>
        <taxon>Steinernematidae</taxon>
        <taxon>Steinernema</taxon>
    </lineage>
</organism>
<accession>A0A4U8UY39</accession>
<dbReference type="AlphaFoldDB" id="A0A4U8UY39"/>
<dbReference type="Proteomes" id="UP000298663">
    <property type="component" value="Unassembled WGS sequence"/>
</dbReference>
<protein>
    <recommendedName>
        <fullName evidence="1">Pseudouridine synthase I TruA alpha/beta domain-containing protein</fullName>
    </recommendedName>
</protein>
<dbReference type="InterPro" id="IPR020097">
    <property type="entry name" value="PsdUridine_synth_TruA_a/b_dom"/>
</dbReference>
<dbReference type="STRING" id="34508.A0A4U8UY39"/>
<dbReference type="Gene3D" id="3.30.70.660">
    <property type="entry name" value="Pseudouridine synthase I, catalytic domain, C-terminal subdomain"/>
    <property type="match status" value="1"/>
</dbReference>
<dbReference type="GO" id="GO:0009982">
    <property type="term" value="F:pseudouridine synthase activity"/>
    <property type="evidence" value="ECO:0007669"/>
    <property type="project" value="InterPro"/>
</dbReference>
<feature type="domain" description="Pseudouridine synthase I TruA alpha/beta" evidence="1">
    <location>
        <begin position="16"/>
        <end position="90"/>
    </location>
</feature>
<dbReference type="OrthoDB" id="271910at2759"/>
<reference evidence="2 3" key="1">
    <citation type="journal article" date="2015" name="Genome Biol.">
        <title>Comparative genomics of Steinernema reveals deeply conserved gene regulatory networks.</title>
        <authorList>
            <person name="Dillman A.R."/>
            <person name="Macchietto M."/>
            <person name="Porter C.F."/>
            <person name="Rogers A."/>
            <person name="Williams B."/>
            <person name="Antoshechkin I."/>
            <person name="Lee M.M."/>
            <person name="Goodwin Z."/>
            <person name="Lu X."/>
            <person name="Lewis E.E."/>
            <person name="Goodrich-Blair H."/>
            <person name="Stock S.P."/>
            <person name="Adams B.J."/>
            <person name="Sternberg P.W."/>
            <person name="Mortazavi A."/>
        </authorList>
    </citation>
    <scope>NUCLEOTIDE SEQUENCE [LARGE SCALE GENOMIC DNA]</scope>
    <source>
        <strain evidence="2 3">ALL</strain>
    </source>
</reference>
<dbReference type="SUPFAM" id="SSF55120">
    <property type="entry name" value="Pseudouridine synthase"/>
    <property type="match status" value="1"/>
</dbReference>
<dbReference type="InterPro" id="IPR020095">
    <property type="entry name" value="PsdUridine_synth_TruA_C"/>
</dbReference>
<evidence type="ECO:0000313" key="2">
    <source>
        <dbReference type="EMBL" id="TMS38426.1"/>
    </source>
</evidence>
<gene>
    <name evidence="2" type="ORF">L596_005155</name>
</gene>
<dbReference type="EMBL" id="AZBU02000001">
    <property type="protein sequence ID" value="TMS38426.1"/>
    <property type="molecule type" value="Genomic_DNA"/>
</dbReference>
<dbReference type="Pfam" id="PF01416">
    <property type="entry name" value="PseudoU_synth_1"/>
    <property type="match status" value="1"/>
</dbReference>
<keyword evidence="3" id="KW-1185">Reference proteome</keyword>
<dbReference type="GO" id="GO:0003723">
    <property type="term" value="F:RNA binding"/>
    <property type="evidence" value="ECO:0007669"/>
    <property type="project" value="InterPro"/>
</dbReference>
<evidence type="ECO:0000313" key="3">
    <source>
        <dbReference type="Proteomes" id="UP000298663"/>
    </source>
</evidence>
<name>A0A4U8UY39_STECR</name>
<dbReference type="GO" id="GO:0001522">
    <property type="term" value="P:pseudouridine synthesis"/>
    <property type="evidence" value="ECO:0007669"/>
    <property type="project" value="InterPro"/>
</dbReference>
<sequence length="106" mass="12067">MTSAWSISGEHYSLQNDLYDYYNVTIVSPAFVRGQIRRMMAVIVGAGFERISGGTIHTVTARLPMPSNFSDRKIREAPLQGLFLTDVVYDRRMYDCPLPEFSNWGL</sequence>